<evidence type="ECO:0000313" key="7">
    <source>
        <dbReference type="EMBL" id="KAK7866742.1"/>
    </source>
</evidence>
<organism evidence="7 8">
    <name type="scientific">Gryllus longicercus</name>
    <dbReference type="NCBI Taxonomy" id="2509291"/>
    <lineage>
        <taxon>Eukaryota</taxon>
        <taxon>Metazoa</taxon>
        <taxon>Ecdysozoa</taxon>
        <taxon>Arthropoda</taxon>
        <taxon>Hexapoda</taxon>
        <taxon>Insecta</taxon>
        <taxon>Pterygota</taxon>
        <taxon>Neoptera</taxon>
        <taxon>Polyneoptera</taxon>
        <taxon>Orthoptera</taxon>
        <taxon>Ensifera</taxon>
        <taxon>Gryllidea</taxon>
        <taxon>Grylloidea</taxon>
        <taxon>Gryllidae</taxon>
        <taxon>Gryllinae</taxon>
        <taxon>Gryllus</taxon>
    </lineage>
</organism>
<dbReference type="Gene3D" id="3.90.70.10">
    <property type="entry name" value="Cysteine proteinases"/>
    <property type="match status" value="1"/>
</dbReference>
<dbReference type="Pfam" id="PF00648">
    <property type="entry name" value="Peptidase_C2"/>
    <property type="match status" value="1"/>
</dbReference>
<evidence type="ECO:0000256" key="2">
    <source>
        <dbReference type="ARBA" id="ARBA00022670"/>
    </source>
</evidence>
<dbReference type="PRINTS" id="PR00704">
    <property type="entry name" value="CALPAIN"/>
</dbReference>
<dbReference type="InterPro" id="IPR022683">
    <property type="entry name" value="Calpain_III"/>
</dbReference>
<evidence type="ECO:0000259" key="6">
    <source>
        <dbReference type="PROSITE" id="PS50203"/>
    </source>
</evidence>
<feature type="domain" description="Calpain catalytic" evidence="6">
    <location>
        <begin position="1"/>
        <end position="54"/>
    </location>
</feature>
<keyword evidence="8" id="KW-1185">Reference proteome</keyword>
<dbReference type="GO" id="GO:0004198">
    <property type="term" value="F:calcium-dependent cysteine-type endopeptidase activity"/>
    <property type="evidence" value="ECO:0007669"/>
    <property type="project" value="InterPro"/>
</dbReference>
<comment type="caution">
    <text evidence="5">Lacks conserved residue(s) required for the propagation of feature annotation.</text>
</comment>
<dbReference type="PANTHER" id="PTHR10183:SF379">
    <property type="entry name" value="CALPAIN-5"/>
    <property type="match status" value="1"/>
</dbReference>
<evidence type="ECO:0000256" key="4">
    <source>
        <dbReference type="ARBA" id="ARBA00022807"/>
    </source>
</evidence>
<accession>A0AAN9Z8H9</accession>
<comment type="similarity">
    <text evidence="1">Belongs to the peptidase C2 family.</text>
</comment>
<keyword evidence="2" id="KW-0645">Protease</keyword>
<dbReference type="SMART" id="SM00720">
    <property type="entry name" value="calpain_III"/>
    <property type="match status" value="1"/>
</dbReference>
<dbReference type="InterPro" id="IPR001300">
    <property type="entry name" value="Peptidase_C2_calpain_cat"/>
</dbReference>
<keyword evidence="4" id="KW-0788">Thiol protease</keyword>
<sequence>MEDSEWKGAFSDKDPKWTEVDTDTRKKLEYANDEDGQFFMKAAHFKKSFSEFTMASPCPNFGDFYGTPTQQIYIIKNVWDEGISLEGDGIEYAENFLRNPQYLLTVEELDKENDNTSEEEDQIYPIYDIIIQVVQDQNRSKYASEQCGIGVTVFQTGGRFPEELNAENFEEFEPLKGSKDTINRCSVIAKLKLKAGKYIVVPFIFDSGIGRPFLMRVYSSRPIIIEPIEHE</sequence>
<dbReference type="InterPro" id="IPR038765">
    <property type="entry name" value="Papain-like_cys_pep_sf"/>
</dbReference>
<evidence type="ECO:0000313" key="8">
    <source>
        <dbReference type="Proteomes" id="UP001378592"/>
    </source>
</evidence>
<evidence type="ECO:0000256" key="3">
    <source>
        <dbReference type="ARBA" id="ARBA00022801"/>
    </source>
</evidence>
<evidence type="ECO:0000256" key="1">
    <source>
        <dbReference type="ARBA" id="ARBA00007623"/>
    </source>
</evidence>
<gene>
    <name evidence="7" type="ORF">R5R35_003162</name>
</gene>
<dbReference type="AlphaFoldDB" id="A0AAN9Z8H9"/>
<comment type="caution">
    <text evidence="7">The sequence shown here is derived from an EMBL/GenBank/DDBJ whole genome shotgun (WGS) entry which is preliminary data.</text>
</comment>
<dbReference type="SUPFAM" id="SSF49758">
    <property type="entry name" value="Calpain large subunit, middle domain (domain III)"/>
    <property type="match status" value="1"/>
</dbReference>
<dbReference type="GO" id="GO:0006508">
    <property type="term" value="P:proteolysis"/>
    <property type="evidence" value="ECO:0007669"/>
    <property type="project" value="UniProtKB-KW"/>
</dbReference>
<dbReference type="EMBL" id="JAZDUA010000138">
    <property type="protein sequence ID" value="KAK7866742.1"/>
    <property type="molecule type" value="Genomic_DNA"/>
</dbReference>
<dbReference type="Pfam" id="PF01067">
    <property type="entry name" value="Calpain_III"/>
    <property type="match status" value="1"/>
</dbReference>
<dbReference type="InterPro" id="IPR022684">
    <property type="entry name" value="Calpain_cysteine_protease"/>
</dbReference>
<name>A0AAN9Z8H9_9ORTH</name>
<dbReference type="Gene3D" id="2.60.120.380">
    <property type="match status" value="1"/>
</dbReference>
<reference evidence="7 8" key="1">
    <citation type="submission" date="2024-03" db="EMBL/GenBank/DDBJ databases">
        <title>The genome assembly and annotation of the cricket Gryllus longicercus Weissman &amp; Gray.</title>
        <authorList>
            <person name="Szrajer S."/>
            <person name="Gray D."/>
            <person name="Ylla G."/>
        </authorList>
    </citation>
    <scope>NUCLEOTIDE SEQUENCE [LARGE SCALE GENOMIC DNA]</scope>
    <source>
        <strain evidence="7">DAG 2021-001</strain>
        <tissue evidence="7">Whole body minus gut</tissue>
    </source>
</reference>
<dbReference type="InterPro" id="IPR036213">
    <property type="entry name" value="Calpain_III_sf"/>
</dbReference>
<dbReference type="SUPFAM" id="SSF54001">
    <property type="entry name" value="Cysteine proteinases"/>
    <property type="match status" value="1"/>
</dbReference>
<dbReference type="PANTHER" id="PTHR10183">
    <property type="entry name" value="CALPAIN"/>
    <property type="match status" value="1"/>
</dbReference>
<dbReference type="Proteomes" id="UP001378592">
    <property type="component" value="Unassembled WGS sequence"/>
</dbReference>
<dbReference type="InterPro" id="IPR022682">
    <property type="entry name" value="Calpain_domain_III"/>
</dbReference>
<evidence type="ECO:0000256" key="5">
    <source>
        <dbReference type="PROSITE-ProRule" id="PRU00239"/>
    </source>
</evidence>
<keyword evidence="3" id="KW-0378">Hydrolase</keyword>
<proteinExistence type="inferred from homology"/>
<dbReference type="PROSITE" id="PS50203">
    <property type="entry name" value="CALPAIN_CAT"/>
    <property type="match status" value="1"/>
</dbReference>
<protein>
    <recommendedName>
        <fullName evidence="6">Calpain catalytic domain-containing protein</fullName>
    </recommendedName>
</protein>